<feature type="binding site" evidence="3">
    <location>
        <position position="55"/>
    </location>
    <ligand>
        <name>a divalent metal cation</name>
        <dbReference type="ChEBI" id="CHEBI:60240"/>
    </ligand>
</feature>
<dbReference type="Gene3D" id="1.20.120.450">
    <property type="entry name" value="dinb family like domain"/>
    <property type="match status" value="1"/>
</dbReference>
<dbReference type="SUPFAM" id="SSF109854">
    <property type="entry name" value="DinB/YfiT-like putative metalloenzymes"/>
    <property type="match status" value="1"/>
</dbReference>
<dbReference type="OrthoDB" id="9807509at2"/>
<name>A0A1Y2L1F2_9PROT</name>
<dbReference type="InterPro" id="IPR034660">
    <property type="entry name" value="DinB/YfiT-like"/>
</dbReference>
<dbReference type="Pfam" id="PF05163">
    <property type="entry name" value="DinB"/>
    <property type="match status" value="1"/>
</dbReference>
<feature type="binding site" evidence="3">
    <location>
        <position position="144"/>
    </location>
    <ligand>
        <name>a divalent metal cation</name>
        <dbReference type="ChEBI" id="CHEBI:60240"/>
    </ligand>
</feature>
<comment type="caution">
    <text evidence="4">The sequence shown here is derived from an EMBL/GenBank/DDBJ whole genome shotgun (WGS) entry which is preliminary data.</text>
</comment>
<accession>A0A1Y2L1F2</accession>
<dbReference type="Proteomes" id="UP000193391">
    <property type="component" value="Unassembled WGS sequence"/>
</dbReference>
<evidence type="ECO:0000256" key="3">
    <source>
        <dbReference type="PIRSR" id="PIRSR607837-1"/>
    </source>
</evidence>
<feature type="binding site" evidence="3">
    <location>
        <position position="140"/>
    </location>
    <ligand>
        <name>a divalent metal cation</name>
        <dbReference type="ChEBI" id="CHEBI:60240"/>
    </ligand>
</feature>
<dbReference type="PANTHER" id="PTHR37302">
    <property type="entry name" value="SLR1116 PROTEIN"/>
    <property type="match status" value="1"/>
</dbReference>
<evidence type="ECO:0000313" key="5">
    <source>
        <dbReference type="Proteomes" id="UP000193391"/>
    </source>
</evidence>
<dbReference type="AlphaFoldDB" id="A0A1Y2L1F2"/>
<dbReference type="STRING" id="1293891.TMES_08190"/>
<evidence type="ECO:0008006" key="6">
    <source>
        <dbReference type="Google" id="ProtNLM"/>
    </source>
</evidence>
<keyword evidence="2 3" id="KW-0479">Metal-binding</keyword>
<protein>
    <recommendedName>
        <fullName evidence="6">Damage-inducible protein DinB</fullName>
    </recommendedName>
</protein>
<gene>
    <name evidence="4" type="ORF">TMES_08190</name>
</gene>
<keyword evidence="5" id="KW-1185">Reference proteome</keyword>
<proteinExistence type="inferred from homology"/>
<dbReference type="InterPro" id="IPR007837">
    <property type="entry name" value="DinB"/>
</dbReference>
<organism evidence="4 5">
    <name type="scientific">Thalassospira mesophila</name>
    <dbReference type="NCBI Taxonomy" id="1293891"/>
    <lineage>
        <taxon>Bacteria</taxon>
        <taxon>Pseudomonadati</taxon>
        <taxon>Pseudomonadota</taxon>
        <taxon>Alphaproteobacteria</taxon>
        <taxon>Rhodospirillales</taxon>
        <taxon>Thalassospiraceae</taxon>
        <taxon>Thalassospira</taxon>
    </lineage>
</organism>
<reference evidence="4 5" key="1">
    <citation type="submission" date="2014-03" db="EMBL/GenBank/DDBJ databases">
        <title>The draft genome sequence of Thalassospira mesophila JCM 18969.</title>
        <authorList>
            <person name="Lai Q."/>
            <person name="Shao Z."/>
        </authorList>
    </citation>
    <scope>NUCLEOTIDE SEQUENCE [LARGE SCALE GENOMIC DNA]</scope>
    <source>
        <strain evidence="4 5">JCM 18969</strain>
    </source>
</reference>
<comment type="similarity">
    <text evidence="1">Belongs to the DinB family.</text>
</comment>
<dbReference type="GO" id="GO:0046872">
    <property type="term" value="F:metal ion binding"/>
    <property type="evidence" value="ECO:0007669"/>
    <property type="project" value="UniProtKB-KW"/>
</dbReference>
<evidence type="ECO:0000256" key="1">
    <source>
        <dbReference type="ARBA" id="ARBA00008635"/>
    </source>
</evidence>
<sequence>MLSQTSQPGTSFFDQARNNAWSNFRLLACCEKLSSGDLTKQRTSFFPTILQTLNHILIVDWYYVDALTSGGRGRACFATANPFSEIGKLAAAQRNSDGKLLNFCEMLTGNGAAQTVTLDRGRGEYAHETAGAVLSHLFVHQTHHRGQVHAMLSGTGQKPPQLDEYYLDCDAVYRGSDFHNMGWDGK</sequence>
<evidence type="ECO:0000256" key="2">
    <source>
        <dbReference type="ARBA" id="ARBA00022723"/>
    </source>
</evidence>
<dbReference type="RefSeq" id="WP_085581382.1">
    <property type="nucleotide sequence ID" value="NZ_JFKA01000003.1"/>
</dbReference>
<dbReference type="PANTHER" id="PTHR37302:SF3">
    <property type="entry name" value="DAMAGE-INDUCIBLE PROTEIN DINB"/>
    <property type="match status" value="1"/>
</dbReference>
<evidence type="ECO:0000313" key="4">
    <source>
        <dbReference type="EMBL" id="OSQ38767.1"/>
    </source>
</evidence>
<dbReference type="EMBL" id="JFKA01000003">
    <property type="protein sequence ID" value="OSQ38767.1"/>
    <property type="molecule type" value="Genomic_DNA"/>
</dbReference>